<feature type="compositionally biased region" description="Polar residues" evidence="1">
    <location>
        <begin position="27"/>
        <end position="44"/>
    </location>
</feature>
<organism evidence="4">
    <name type="scientific">Onchocerca ochengi</name>
    <name type="common">Filarial nematode worm</name>
    <dbReference type="NCBI Taxonomy" id="42157"/>
    <lineage>
        <taxon>Eukaryota</taxon>
        <taxon>Metazoa</taxon>
        <taxon>Ecdysozoa</taxon>
        <taxon>Nematoda</taxon>
        <taxon>Chromadorea</taxon>
        <taxon>Rhabditida</taxon>
        <taxon>Spirurina</taxon>
        <taxon>Spiruromorpha</taxon>
        <taxon>Filarioidea</taxon>
        <taxon>Onchocercidae</taxon>
        <taxon>Onchocerca</taxon>
    </lineage>
</organism>
<dbReference type="WBParaSite" id="nOo.2.0.1.t04815-RA">
    <property type="protein sequence ID" value="nOo.2.0.1.t04815-RA"/>
    <property type="gene ID" value="nOo.2.0.1.g04815"/>
</dbReference>
<feature type="region of interest" description="Disordered" evidence="1">
    <location>
        <begin position="123"/>
        <end position="148"/>
    </location>
</feature>
<feature type="compositionally biased region" description="Polar residues" evidence="1">
    <location>
        <begin position="59"/>
        <end position="72"/>
    </location>
</feature>
<protein>
    <submittedName>
        <fullName evidence="4">C2 NT-type domain-containing protein</fullName>
    </submittedName>
</protein>
<reference evidence="4" key="1">
    <citation type="submission" date="2016-06" db="UniProtKB">
        <authorList>
            <consortium name="WormBaseParasite"/>
        </authorList>
    </citation>
    <scope>IDENTIFICATION</scope>
</reference>
<feature type="compositionally biased region" description="Basic and acidic residues" evidence="1">
    <location>
        <begin position="45"/>
        <end position="58"/>
    </location>
</feature>
<dbReference type="AlphaFoldDB" id="A0A182E9V1"/>
<name>A0A182E9V1_ONCOC</name>
<proteinExistence type="predicted"/>
<dbReference type="OrthoDB" id="10030037at2759"/>
<accession>A0A182E9V1</accession>
<feature type="region of interest" description="Disordered" evidence="1">
    <location>
        <begin position="27"/>
        <end position="72"/>
    </location>
</feature>
<keyword evidence="3" id="KW-1185">Reference proteome</keyword>
<reference evidence="2 3" key="2">
    <citation type="submission" date="2018-08" db="EMBL/GenBank/DDBJ databases">
        <authorList>
            <person name="Laetsch R D."/>
            <person name="Stevens L."/>
            <person name="Kumar S."/>
            <person name="Blaxter L. M."/>
        </authorList>
    </citation>
    <scope>NUCLEOTIDE SEQUENCE [LARGE SCALE GENOMIC DNA]</scope>
</reference>
<evidence type="ECO:0000256" key="1">
    <source>
        <dbReference type="SAM" id="MobiDB-lite"/>
    </source>
</evidence>
<evidence type="ECO:0000313" key="2">
    <source>
        <dbReference type="EMBL" id="VDK74694.1"/>
    </source>
</evidence>
<evidence type="ECO:0000313" key="4">
    <source>
        <dbReference type="WBParaSite" id="nOo.2.0.1.t04815-RA"/>
    </source>
</evidence>
<gene>
    <name evidence="2" type="ORF">NOO_LOCUS4815</name>
</gene>
<dbReference type="Proteomes" id="UP000271087">
    <property type="component" value="Unassembled WGS sequence"/>
</dbReference>
<evidence type="ECO:0000313" key="3">
    <source>
        <dbReference type="Proteomes" id="UP000271087"/>
    </source>
</evidence>
<dbReference type="EMBL" id="UYRW01001154">
    <property type="protein sequence ID" value="VDK74694.1"/>
    <property type="molecule type" value="Genomic_DNA"/>
</dbReference>
<sequence length="339" mass="37410">MHGVLISGKITEKSTATATFQEPITVTSGQQNLDDSKGVSTSTDSKIDRKSAEAKFRTESISPSGNHHLQNSVNSNNNIFSKILQQKSSNIVSFHSTPTDSVRTASITKYSDSATAEITFDVPRFDSPHSTLNSRGSGGYRGDCSSVNSLHSTEYKDGMNRRQNNSSESRESLSSRLSRGFLEFTQGSSDRLQKWKNKLQNGRRHKDSSEPPPINRIHLKKTVHFIYPKMIIETNHCGFGDQMELSLKMLTVNQEQSGHSSDVEVVLDWTTLKCDSTDQIRSARFSSTGSAFALKTSQPNLILSTRSASDLLPTNKNTTSDTVSILEGELCSEDINSYL</sequence>